<name>A0A1G8BD23_9PSEU</name>
<dbReference type="AlphaFoldDB" id="A0A1G8BD23"/>
<keyword evidence="3" id="KW-1185">Reference proteome</keyword>
<sequence length="142" mass="14699">MRADDGTIYYNLNSLTAARRRLEAPTGNPYVSPQCPAPHSSMGWPCTRTAGTPYSADSVAGVIWAVDTGRGLAANTAVVTGLQRGLIQCCPGVRPAAPYSGEFVCDLDRDGSFGPRTEAAVKGVQTSAPRPTGSTGPTRATG</sequence>
<protein>
    <recommendedName>
        <fullName evidence="4">Peptidoglycan binding domain-containing protein</fullName>
    </recommendedName>
</protein>
<evidence type="ECO:0000256" key="1">
    <source>
        <dbReference type="SAM" id="MobiDB-lite"/>
    </source>
</evidence>
<evidence type="ECO:0008006" key="4">
    <source>
        <dbReference type="Google" id="ProtNLM"/>
    </source>
</evidence>
<feature type="region of interest" description="Disordered" evidence="1">
    <location>
        <begin position="119"/>
        <end position="142"/>
    </location>
</feature>
<evidence type="ECO:0000313" key="3">
    <source>
        <dbReference type="Proteomes" id="UP000199623"/>
    </source>
</evidence>
<accession>A0A1G8BD23</accession>
<dbReference type="STRING" id="200378.SAMN05216553_1197"/>
<organism evidence="2 3">
    <name type="scientific">Lentzea fradiae</name>
    <dbReference type="NCBI Taxonomy" id="200378"/>
    <lineage>
        <taxon>Bacteria</taxon>
        <taxon>Bacillati</taxon>
        <taxon>Actinomycetota</taxon>
        <taxon>Actinomycetes</taxon>
        <taxon>Pseudonocardiales</taxon>
        <taxon>Pseudonocardiaceae</taxon>
        <taxon>Lentzea</taxon>
    </lineage>
</organism>
<gene>
    <name evidence="2" type="ORF">SAMN05216553_1197</name>
</gene>
<proteinExistence type="predicted"/>
<dbReference type="EMBL" id="FNCC01000019">
    <property type="protein sequence ID" value="SDH30964.1"/>
    <property type="molecule type" value="Genomic_DNA"/>
</dbReference>
<dbReference type="Proteomes" id="UP000199623">
    <property type="component" value="Unassembled WGS sequence"/>
</dbReference>
<reference evidence="3" key="1">
    <citation type="submission" date="2016-10" db="EMBL/GenBank/DDBJ databases">
        <authorList>
            <person name="Varghese N."/>
            <person name="Submissions S."/>
        </authorList>
    </citation>
    <scope>NUCLEOTIDE SEQUENCE [LARGE SCALE GENOMIC DNA]</scope>
    <source>
        <strain evidence="3">CGMCC 4.3506</strain>
    </source>
</reference>
<evidence type="ECO:0000313" key="2">
    <source>
        <dbReference type="EMBL" id="SDH30964.1"/>
    </source>
</evidence>
<dbReference type="OrthoDB" id="3828307at2"/>
<feature type="compositionally biased region" description="Polar residues" evidence="1">
    <location>
        <begin position="124"/>
        <end position="142"/>
    </location>
</feature>
<dbReference type="RefSeq" id="WP_143036148.1">
    <property type="nucleotide sequence ID" value="NZ_FNCC01000019.1"/>
</dbReference>